<sequence>MTGEQDKIGSDTSVVTDDNEDDDFADLDTKMEEIDVMQRNRRSENTSSSDACAKKRRLVDEDSEEEE</sequence>
<evidence type="ECO:0000313" key="3">
    <source>
        <dbReference type="Proteomes" id="UP001454036"/>
    </source>
</evidence>
<feature type="compositionally biased region" description="Basic and acidic residues" evidence="1">
    <location>
        <begin position="27"/>
        <end position="44"/>
    </location>
</feature>
<protein>
    <submittedName>
        <fullName evidence="2">Uncharacterized protein</fullName>
    </submittedName>
</protein>
<evidence type="ECO:0000313" key="2">
    <source>
        <dbReference type="EMBL" id="GAA0170891.1"/>
    </source>
</evidence>
<evidence type="ECO:0000256" key="1">
    <source>
        <dbReference type="SAM" id="MobiDB-lite"/>
    </source>
</evidence>
<dbReference type="Proteomes" id="UP001454036">
    <property type="component" value="Unassembled WGS sequence"/>
</dbReference>
<dbReference type="EMBL" id="BAABME010024788">
    <property type="protein sequence ID" value="GAA0170891.1"/>
    <property type="molecule type" value="Genomic_DNA"/>
</dbReference>
<feature type="compositionally biased region" description="Acidic residues" evidence="1">
    <location>
        <begin position="17"/>
        <end position="26"/>
    </location>
</feature>
<organism evidence="2 3">
    <name type="scientific">Lithospermum erythrorhizon</name>
    <name type="common">Purple gromwell</name>
    <name type="synonym">Lithospermum officinale var. erythrorhizon</name>
    <dbReference type="NCBI Taxonomy" id="34254"/>
    <lineage>
        <taxon>Eukaryota</taxon>
        <taxon>Viridiplantae</taxon>
        <taxon>Streptophyta</taxon>
        <taxon>Embryophyta</taxon>
        <taxon>Tracheophyta</taxon>
        <taxon>Spermatophyta</taxon>
        <taxon>Magnoliopsida</taxon>
        <taxon>eudicotyledons</taxon>
        <taxon>Gunneridae</taxon>
        <taxon>Pentapetalae</taxon>
        <taxon>asterids</taxon>
        <taxon>lamiids</taxon>
        <taxon>Boraginales</taxon>
        <taxon>Boraginaceae</taxon>
        <taxon>Boraginoideae</taxon>
        <taxon>Lithospermeae</taxon>
        <taxon>Lithospermum</taxon>
    </lineage>
</organism>
<reference evidence="2 3" key="1">
    <citation type="submission" date="2024-01" db="EMBL/GenBank/DDBJ databases">
        <title>The complete chloroplast genome sequence of Lithospermum erythrorhizon: insights into the phylogenetic relationship among Boraginaceae species and the maternal lineages of purple gromwells.</title>
        <authorList>
            <person name="Okada T."/>
            <person name="Watanabe K."/>
        </authorList>
    </citation>
    <scope>NUCLEOTIDE SEQUENCE [LARGE SCALE GENOMIC DNA]</scope>
</reference>
<gene>
    <name evidence="2" type="ORF">LIER_41044</name>
</gene>
<proteinExistence type="predicted"/>
<dbReference type="AlphaFoldDB" id="A0AAV3R5I6"/>
<comment type="caution">
    <text evidence="2">The sequence shown here is derived from an EMBL/GenBank/DDBJ whole genome shotgun (WGS) entry which is preliminary data.</text>
</comment>
<accession>A0AAV3R5I6</accession>
<keyword evidence="3" id="KW-1185">Reference proteome</keyword>
<feature type="region of interest" description="Disordered" evidence="1">
    <location>
        <begin position="1"/>
        <end position="67"/>
    </location>
</feature>
<name>A0AAV3R5I6_LITER</name>